<feature type="compositionally biased region" description="Basic and acidic residues" evidence="3">
    <location>
        <begin position="187"/>
        <end position="205"/>
    </location>
</feature>
<evidence type="ECO:0000259" key="4">
    <source>
        <dbReference type="Pfam" id="PF25809"/>
    </source>
</evidence>
<accession>A0A7R8WHH4</accession>
<dbReference type="GO" id="GO:0006888">
    <property type="term" value="P:endoplasmic reticulum to Golgi vesicle-mediated transport"/>
    <property type="evidence" value="ECO:0007669"/>
    <property type="project" value="TreeGrafter"/>
</dbReference>
<reference evidence="5" key="1">
    <citation type="submission" date="2020-11" db="EMBL/GenBank/DDBJ databases">
        <authorList>
            <person name="Tran Van P."/>
        </authorList>
    </citation>
    <scope>NUCLEOTIDE SEQUENCE</scope>
</reference>
<dbReference type="EMBL" id="OB661824">
    <property type="protein sequence ID" value="CAD7229031.1"/>
    <property type="molecule type" value="Genomic_DNA"/>
</dbReference>
<comment type="similarity">
    <text evidence="1">Belongs to the STEEP1 family.</text>
</comment>
<dbReference type="Pfam" id="PF25809">
    <property type="entry name" value="STEEP1"/>
    <property type="match status" value="1"/>
</dbReference>
<dbReference type="GO" id="GO:0090158">
    <property type="term" value="P:endoplasmic reticulum membrane organization"/>
    <property type="evidence" value="ECO:0007669"/>
    <property type="project" value="TreeGrafter"/>
</dbReference>
<evidence type="ECO:0000256" key="3">
    <source>
        <dbReference type="SAM" id="MobiDB-lite"/>
    </source>
</evidence>
<feature type="region of interest" description="Disordered" evidence="3">
    <location>
        <begin position="187"/>
        <end position="215"/>
    </location>
</feature>
<organism evidence="5">
    <name type="scientific">Cyprideis torosa</name>
    <dbReference type="NCBI Taxonomy" id="163714"/>
    <lineage>
        <taxon>Eukaryota</taxon>
        <taxon>Metazoa</taxon>
        <taxon>Ecdysozoa</taxon>
        <taxon>Arthropoda</taxon>
        <taxon>Crustacea</taxon>
        <taxon>Oligostraca</taxon>
        <taxon>Ostracoda</taxon>
        <taxon>Podocopa</taxon>
        <taxon>Podocopida</taxon>
        <taxon>Cytherocopina</taxon>
        <taxon>Cytheroidea</taxon>
        <taxon>Cytherideidae</taxon>
        <taxon>Cyprideis</taxon>
    </lineage>
</organism>
<protein>
    <recommendedName>
        <fullName evidence="2">STING ER exit protein</fullName>
    </recommendedName>
</protein>
<dbReference type="OrthoDB" id="418131at2759"/>
<name>A0A7R8WHH4_9CRUS</name>
<sequence length="215" mass="24371">MPKVVSKSIVCTDTKDQEEYNESKPLYSYYCLCGGMALILDCHLEKLPLRKRDGARVIDSSKHPHKITAEADETVYLKWPNGIEKQLRMKCTKCGLFLYYTHEARSPVIFVVRGALTLTPRVSASTAAELQALTQPKKVLVTKHTKTMGKFSSVTVSTVEDEEEEIEAREIADSYASNALIIEKQMERKGMKRRSEEDAALEEKKRRIKGTLIDK</sequence>
<evidence type="ECO:0000256" key="2">
    <source>
        <dbReference type="ARBA" id="ARBA00024237"/>
    </source>
</evidence>
<dbReference type="InterPro" id="IPR057965">
    <property type="entry name" value="STEEP1_dom"/>
</dbReference>
<feature type="domain" description="STEEP1" evidence="4">
    <location>
        <begin position="21"/>
        <end position="119"/>
    </location>
</feature>
<dbReference type="GO" id="GO:0005737">
    <property type="term" value="C:cytoplasm"/>
    <property type="evidence" value="ECO:0007669"/>
    <property type="project" value="GOC"/>
</dbReference>
<evidence type="ECO:0000313" key="5">
    <source>
        <dbReference type="EMBL" id="CAD7229031.1"/>
    </source>
</evidence>
<evidence type="ECO:0000256" key="1">
    <source>
        <dbReference type="ARBA" id="ARBA00024205"/>
    </source>
</evidence>
<dbReference type="PANTHER" id="PTHR46355:SF1">
    <property type="entry name" value="STING ER EXIT PROTEIN"/>
    <property type="match status" value="1"/>
</dbReference>
<dbReference type="AlphaFoldDB" id="A0A7R8WHH4"/>
<dbReference type="PANTHER" id="PTHR46355">
    <property type="entry name" value="UPF0428 PROTEIN CXORF56"/>
    <property type="match status" value="1"/>
</dbReference>
<dbReference type="InterPro" id="IPR029704">
    <property type="entry name" value="STEEP-like"/>
</dbReference>
<proteinExistence type="inferred from homology"/>
<gene>
    <name evidence="5" type="ORF">CTOB1V02_LOCUS6904</name>
</gene>